<evidence type="ECO:0000313" key="5">
    <source>
        <dbReference type="EMBL" id="KAK4524508.1"/>
    </source>
</evidence>
<name>A0AAV9IAZ2_9RHOD</name>
<feature type="domain" description="Methyltransferase" evidence="4">
    <location>
        <begin position="46"/>
        <end position="164"/>
    </location>
</feature>
<dbReference type="Pfam" id="PF13847">
    <property type="entry name" value="Methyltransf_31"/>
    <property type="match status" value="1"/>
</dbReference>
<dbReference type="SUPFAM" id="SSF53335">
    <property type="entry name" value="S-adenosyl-L-methionine-dependent methyltransferases"/>
    <property type="match status" value="1"/>
</dbReference>
<proteinExistence type="inferred from homology"/>
<dbReference type="InterPro" id="IPR025714">
    <property type="entry name" value="Methyltranfer_dom"/>
</dbReference>
<keyword evidence="6" id="KW-1185">Reference proteome</keyword>
<accession>A0AAV9IAZ2</accession>
<evidence type="ECO:0000256" key="1">
    <source>
        <dbReference type="ARBA" id="ARBA00008361"/>
    </source>
</evidence>
<dbReference type="Gene3D" id="3.40.50.150">
    <property type="entry name" value="Vaccinia Virus protein VP39"/>
    <property type="match status" value="1"/>
</dbReference>
<protein>
    <recommendedName>
        <fullName evidence="4">Methyltransferase domain-containing protein</fullName>
    </recommendedName>
</protein>
<dbReference type="AlphaFoldDB" id="A0AAV9IAZ2"/>
<evidence type="ECO:0000259" key="4">
    <source>
        <dbReference type="Pfam" id="PF13847"/>
    </source>
</evidence>
<evidence type="ECO:0000256" key="3">
    <source>
        <dbReference type="ARBA" id="ARBA00022679"/>
    </source>
</evidence>
<comment type="caution">
    <text evidence="5">The sequence shown here is derived from an EMBL/GenBank/DDBJ whole genome shotgun (WGS) entry which is preliminary data.</text>
</comment>
<dbReference type="PANTHER" id="PTHR12176:SF80">
    <property type="entry name" value="EEF1A LYSINE METHYLTRANSFERASE 4"/>
    <property type="match status" value="1"/>
</dbReference>
<evidence type="ECO:0000256" key="2">
    <source>
        <dbReference type="ARBA" id="ARBA00022603"/>
    </source>
</evidence>
<gene>
    <name evidence="5" type="ORF">GAYE_SCF04G2409</name>
</gene>
<dbReference type="GO" id="GO:0008168">
    <property type="term" value="F:methyltransferase activity"/>
    <property type="evidence" value="ECO:0007669"/>
    <property type="project" value="UniProtKB-KW"/>
</dbReference>
<dbReference type="InterPro" id="IPR051419">
    <property type="entry name" value="Lys/N-term_MeTrsfase_sf"/>
</dbReference>
<organism evidence="5 6">
    <name type="scientific">Galdieria yellowstonensis</name>
    <dbReference type="NCBI Taxonomy" id="3028027"/>
    <lineage>
        <taxon>Eukaryota</taxon>
        <taxon>Rhodophyta</taxon>
        <taxon>Bangiophyceae</taxon>
        <taxon>Galdieriales</taxon>
        <taxon>Galdieriaceae</taxon>
        <taxon>Galdieria</taxon>
    </lineage>
</organism>
<dbReference type="Proteomes" id="UP001300502">
    <property type="component" value="Unassembled WGS sequence"/>
</dbReference>
<keyword evidence="3" id="KW-0808">Transferase</keyword>
<dbReference type="InterPro" id="IPR029063">
    <property type="entry name" value="SAM-dependent_MTases_sf"/>
</dbReference>
<dbReference type="CDD" id="cd02440">
    <property type="entry name" value="AdoMet_MTases"/>
    <property type="match status" value="1"/>
</dbReference>
<sequence length="212" mass="24767">MTIPGRVTEYKSKEYWNNRFHNEDSYEWLGSFDSFATEICSLLQPNFSILVLGCGSSSLSFELYERGYQHVISIDFSDVAIENMKRRYAAFPELTWEVVDVRHLPSVFEDHLFDAVIDKGTFESLIVDEGDPWCPSETAKEDVHLMLSGIERVLRPQGFYFHVSFMQPFFRARYLRRFSSEEKENPYSLDLVSVRNIPVGLGYYLYIMSKMV</sequence>
<keyword evidence="2" id="KW-0489">Methyltransferase</keyword>
<dbReference type="GO" id="GO:0032259">
    <property type="term" value="P:methylation"/>
    <property type="evidence" value="ECO:0007669"/>
    <property type="project" value="UniProtKB-KW"/>
</dbReference>
<dbReference type="EMBL" id="JANCYU010000024">
    <property type="protein sequence ID" value="KAK4524508.1"/>
    <property type="molecule type" value="Genomic_DNA"/>
</dbReference>
<dbReference type="PANTHER" id="PTHR12176">
    <property type="entry name" value="SAM-DEPENDENT METHYLTRANSFERASE SUPERFAMILY PROTEIN"/>
    <property type="match status" value="1"/>
</dbReference>
<reference evidence="5 6" key="1">
    <citation type="submission" date="2022-07" db="EMBL/GenBank/DDBJ databases">
        <title>Genome-wide signatures of adaptation to extreme environments.</title>
        <authorList>
            <person name="Cho C.H."/>
            <person name="Yoon H.S."/>
        </authorList>
    </citation>
    <scope>NUCLEOTIDE SEQUENCE [LARGE SCALE GENOMIC DNA]</scope>
    <source>
        <strain evidence="5 6">108.79 E11</strain>
    </source>
</reference>
<evidence type="ECO:0000313" key="6">
    <source>
        <dbReference type="Proteomes" id="UP001300502"/>
    </source>
</evidence>
<comment type="similarity">
    <text evidence="1">Belongs to the methyltransferase superfamily.</text>
</comment>